<dbReference type="Pfam" id="PF01467">
    <property type="entry name" value="CTP_transf_like"/>
    <property type="match status" value="1"/>
</dbReference>
<dbReference type="InterPro" id="IPR014729">
    <property type="entry name" value="Rossmann-like_a/b/a_fold"/>
</dbReference>
<keyword evidence="6 10" id="KW-0547">Nucleotide-binding</keyword>
<evidence type="ECO:0000256" key="6">
    <source>
        <dbReference type="ARBA" id="ARBA00022741"/>
    </source>
</evidence>
<comment type="function">
    <text evidence="1 10">Catalyzes the reversible adenylation of nicotinate mononucleotide (NaMN) to nicotinic acid adenine dinucleotide (NaAD).</text>
</comment>
<evidence type="ECO:0000256" key="9">
    <source>
        <dbReference type="ARBA" id="ARBA00048721"/>
    </source>
</evidence>
<gene>
    <name evidence="10" type="primary">nadD</name>
    <name evidence="12" type="ORF">A3D03_04365</name>
</gene>
<dbReference type="GO" id="GO:0004515">
    <property type="term" value="F:nicotinate-nucleotide adenylyltransferase activity"/>
    <property type="evidence" value="ECO:0007669"/>
    <property type="project" value="UniProtKB-UniRule"/>
</dbReference>
<proteinExistence type="inferred from homology"/>
<evidence type="ECO:0000259" key="11">
    <source>
        <dbReference type="Pfam" id="PF01467"/>
    </source>
</evidence>
<evidence type="ECO:0000256" key="3">
    <source>
        <dbReference type="ARBA" id="ARBA00022642"/>
    </source>
</evidence>
<feature type="domain" description="Cytidyltransferase-like" evidence="11">
    <location>
        <begin position="6"/>
        <end position="165"/>
    </location>
</feature>
<evidence type="ECO:0000256" key="7">
    <source>
        <dbReference type="ARBA" id="ARBA00022840"/>
    </source>
</evidence>
<keyword evidence="7 10" id="KW-0067">ATP-binding</keyword>
<reference evidence="12 13" key="1">
    <citation type="journal article" date="2016" name="Nat. Commun.">
        <title>Thousands of microbial genomes shed light on interconnected biogeochemical processes in an aquifer system.</title>
        <authorList>
            <person name="Anantharaman K."/>
            <person name="Brown C.T."/>
            <person name="Hug L.A."/>
            <person name="Sharon I."/>
            <person name="Castelle C.J."/>
            <person name="Probst A.J."/>
            <person name="Thomas B.C."/>
            <person name="Singh A."/>
            <person name="Wilkins M.J."/>
            <person name="Karaoz U."/>
            <person name="Brodie E.L."/>
            <person name="Williams K.H."/>
            <person name="Hubbard S.S."/>
            <person name="Banfield J.F."/>
        </authorList>
    </citation>
    <scope>NUCLEOTIDE SEQUENCE [LARGE SCALE GENOMIC DNA]</scope>
</reference>
<sequence length="186" mass="20871">MKIGVLAGTFDPVHAGHITFAGAAAKQFNLDKVVFLPERRPRHKNGVSKFSDRLAMLKLAIIGEPIFEIYDTNEPYFTLVKSLPKLQSKYPKSDLVFLVGSDVGHHLTEWSDIDRYAQKASFLVAVRSGHDGVIIKKEVLDKLPQLRLSFMLAPESAISSRQIREDRAKDGIAAVDHYIAEHRLYS</sequence>
<name>A0A1F6A6L9_9BACT</name>
<comment type="pathway">
    <text evidence="2 10">Cofactor biosynthesis; NAD(+) biosynthesis; deamido-NAD(+) from nicotinate D-ribonucleotide: step 1/1.</text>
</comment>
<dbReference type="CDD" id="cd02165">
    <property type="entry name" value="NMNAT"/>
    <property type="match status" value="1"/>
</dbReference>
<dbReference type="EMBL" id="MFJN01000063">
    <property type="protein sequence ID" value="OGG19967.1"/>
    <property type="molecule type" value="Genomic_DNA"/>
</dbReference>
<accession>A0A1F6A6L9</accession>
<keyword evidence="3 10" id="KW-0662">Pyridine nucleotide biosynthesis</keyword>
<evidence type="ECO:0000256" key="5">
    <source>
        <dbReference type="ARBA" id="ARBA00022695"/>
    </source>
</evidence>
<dbReference type="EC" id="2.7.7.18" evidence="10"/>
<evidence type="ECO:0000256" key="4">
    <source>
        <dbReference type="ARBA" id="ARBA00022679"/>
    </source>
</evidence>
<protein>
    <recommendedName>
        <fullName evidence="10">Probable nicotinate-nucleotide adenylyltransferase</fullName>
        <ecNumber evidence="10">2.7.7.18</ecNumber>
    </recommendedName>
    <alternativeName>
        <fullName evidence="10">Deamido-NAD(+) diphosphorylase</fullName>
    </alternativeName>
    <alternativeName>
        <fullName evidence="10">Deamido-NAD(+) pyrophosphorylase</fullName>
    </alternativeName>
    <alternativeName>
        <fullName evidence="10">Nicotinate mononucleotide adenylyltransferase</fullName>
        <shortName evidence="10">NaMN adenylyltransferase</shortName>
    </alternativeName>
</protein>
<evidence type="ECO:0000256" key="8">
    <source>
        <dbReference type="ARBA" id="ARBA00023027"/>
    </source>
</evidence>
<dbReference type="Proteomes" id="UP000177092">
    <property type="component" value="Unassembled WGS sequence"/>
</dbReference>
<evidence type="ECO:0000313" key="12">
    <source>
        <dbReference type="EMBL" id="OGG19967.1"/>
    </source>
</evidence>
<dbReference type="GO" id="GO:0005524">
    <property type="term" value="F:ATP binding"/>
    <property type="evidence" value="ECO:0007669"/>
    <property type="project" value="UniProtKB-KW"/>
</dbReference>
<dbReference type="NCBIfam" id="TIGR00125">
    <property type="entry name" value="cyt_tran_rel"/>
    <property type="match status" value="1"/>
</dbReference>
<evidence type="ECO:0000256" key="2">
    <source>
        <dbReference type="ARBA" id="ARBA00005019"/>
    </source>
</evidence>
<keyword evidence="5 10" id="KW-0548">Nucleotidyltransferase</keyword>
<evidence type="ECO:0000256" key="1">
    <source>
        <dbReference type="ARBA" id="ARBA00002324"/>
    </source>
</evidence>
<keyword evidence="4 10" id="KW-0808">Transferase</keyword>
<comment type="caution">
    <text evidence="12">The sequence shown here is derived from an EMBL/GenBank/DDBJ whole genome shotgun (WGS) entry which is preliminary data.</text>
</comment>
<dbReference type="AlphaFoldDB" id="A0A1F6A6L9"/>
<comment type="catalytic activity">
    <reaction evidence="9 10">
        <text>nicotinate beta-D-ribonucleotide + ATP + H(+) = deamido-NAD(+) + diphosphate</text>
        <dbReference type="Rhea" id="RHEA:22860"/>
        <dbReference type="ChEBI" id="CHEBI:15378"/>
        <dbReference type="ChEBI" id="CHEBI:30616"/>
        <dbReference type="ChEBI" id="CHEBI:33019"/>
        <dbReference type="ChEBI" id="CHEBI:57502"/>
        <dbReference type="ChEBI" id="CHEBI:58437"/>
        <dbReference type="EC" id="2.7.7.18"/>
    </reaction>
</comment>
<evidence type="ECO:0000313" key="13">
    <source>
        <dbReference type="Proteomes" id="UP000177092"/>
    </source>
</evidence>
<dbReference type="HAMAP" id="MF_00244">
    <property type="entry name" value="NaMN_adenylyltr"/>
    <property type="match status" value="1"/>
</dbReference>
<dbReference type="GO" id="GO:0009435">
    <property type="term" value="P:NAD+ biosynthetic process"/>
    <property type="evidence" value="ECO:0007669"/>
    <property type="project" value="UniProtKB-UniRule"/>
</dbReference>
<dbReference type="STRING" id="1798384.A3D03_04365"/>
<evidence type="ECO:0000256" key="10">
    <source>
        <dbReference type="HAMAP-Rule" id="MF_00244"/>
    </source>
</evidence>
<organism evidence="12 13">
    <name type="scientific">Candidatus Gottesmanbacteria bacterium RIFCSPHIGHO2_02_FULL_40_13</name>
    <dbReference type="NCBI Taxonomy" id="1798384"/>
    <lineage>
        <taxon>Bacteria</taxon>
        <taxon>Candidatus Gottesmaniibacteriota</taxon>
    </lineage>
</organism>
<dbReference type="Gene3D" id="3.40.50.620">
    <property type="entry name" value="HUPs"/>
    <property type="match status" value="1"/>
</dbReference>
<dbReference type="InterPro" id="IPR004821">
    <property type="entry name" value="Cyt_trans-like"/>
</dbReference>
<dbReference type="PANTHER" id="PTHR39321">
    <property type="entry name" value="NICOTINATE-NUCLEOTIDE ADENYLYLTRANSFERASE-RELATED"/>
    <property type="match status" value="1"/>
</dbReference>
<comment type="similarity">
    <text evidence="10">Belongs to the NadD family.</text>
</comment>
<dbReference type="PANTHER" id="PTHR39321:SF3">
    <property type="entry name" value="PHOSPHOPANTETHEINE ADENYLYLTRANSFERASE"/>
    <property type="match status" value="1"/>
</dbReference>
<dbReference type="UniPathway" id="UPA00253">
    <property type="reaction ID" value="UER00332"/>
</dbReference>
<keyword evidence="8 10" id="KW-0520">NAD</keyword>
<dbReference type="SUPFAM" id="SSF52374">
    <property type="entry name" value="Nucleotidylyl transferase"/>
    <property type="match status" value="1"/>
</dbReference>
<dbReference type="InterPro" id="IPR005248">
    <property type="entry name" value="NadD/NMNAT"/>
</dbReference>